<gene>
    <name evidence="1" type="ORF">SAMN04487959_12720</name>
</gene>
<dbReference type="Pfam" id="PF04222">
    <property type="entry name" value="DUF416"/>
    <property type="match status" value="1"/>
</dbReference>
<dbReference type="Gene3D" id="1.20.1590.10">
    <property type="entry name" value="YP_001051499.1 domain like"/>
    <property type="match status" value="1"/>
</dbReference>
<dbReference type="InterPro" id="IPR023381">
    <property type="entry name" value="YP001051499.1-like_dom_sf"/>
</dbReference>
<dbReference type="AlphaFoldDB" id="A0A1I3G7C9"/>
<dbReference type="STRING" id="442341.SAMN04487959_12720"/>
<organism evidence="1 2">
    <name type="scientific">Modicisalibacter xianhensis</name>
    <dbReference type="NCBI Taxonomy" id="442341"/>
    <lineage>
        <taxon>Bacteria</taxon>
        <taxon>Pseudomonadati</taxon>
        <taxon>Pseudomonadota</taxon>
        <taxon>Gammaproteobacteria</taxon>
        <taxon>Oceanospirillales</taxon>
        <taxon>Halomonadaceae</taxon>
        <taxon>Modicisalibacter</taxon>
    </lineage>
</organism>
<sequence length="209" mass="23149">MKFKATKGTDMSESSGAGFKARLGSLNKRQRLAFMAALCERLLPNYTLYAQMTEQGEPQGLRAVLDLVWEALLVKDARIDFARQAEKLSELEPPAGDDSFGARRAVETVVALSALLDALQGDAEEAPQEVSQVSRNGVQAFIEMTEGSDEDDAERNAERIRQHPLMDDEFDFQEAVLERVEDELDRDALKALRRFGRNGGISNLGLSLD</sequence>
<protein>
    <recommendedName>
        <fullName evidence="3">DUF416 family protein</fullName>
    </recommendedName>
</protein>
<evidence type="ECO:0000313" key="1">
    <source>
        <dbReference type="EMBL" id="SFI19363.1"/>
    </source>
</evidence>
<evidence type="ECO:0000313" key="2">
    <source>
        <dbReference type="Proteomes" id="UP000199040"/>
    </source>
</evidence>
<proteinExistence type="predicted"/>
<reference evidence="1 2" key="1">
    <citation type="submission" date="2016-10" db="EMBL/GenBank/DDBJ databases">
        <authorList>
            <person name="de Groot N.N."/>
        </authorList>
    </citation>
    <scope>NUCLEOTIDE SEQUENCE [LARGE SCALE GENOMIC DNA]</scope>
    <source>
        <strain evidence="1 2">CGMCC 1.6848</strain>
    </source>
</reference>
<dbReference type="EMBL" id="FOPY01000027">
    <property type="protein sequence ID" value="SFI19363.1"/>
    <property type="molecule type" value="Genomic_DNA"/>
</dbReference>
<accession>A0A1I3G7C9</accession>
<dbReference type="InterPro" id="IPR007338">
    <property type="entry name" value="DUF416"/>
</dbReference>
<name>A0A1I3G7C9_9GAMM</name>
<dbReference type="Proteomes" id="UP000199040">
    <property type="component" value="Unassembled WGS sequence"/>
</dbReference>
<evidence type="ECO:0008006" key="3">
    <source>
        <dbReference type="Google" id="ProtNLM"/>
    </source>
</evidence>
<keyword evidence="2" id="KW-1185">Reference proteome</keyword>